<keyword evidence="2" id="KW-0378">Hydrolase</keyword>
<name>A0ABV3LKW4_9MICO</name>
<protein>
    <submittedName>
        <fullName evidence="2">Alpha/beta fold hydrolase</fullName>
    </submittedName>
</protein>
<evidence type="ECO:0000313" key="2">
    <source>
        <dbReference type="EMBL" id="MEW1976560.1"/>
    </source>
</evidence>
<dbReference type="InterPro" id="IPR029058">
    <property type="entry name" value="AB_hydrolase_fold"/>
</dbReference>
<feature type="domain" description="AB hydrolase-1" evidence="1">
    <location>
        <begin position="13"/>
        <end position="238"/>
    </location>
</feature>
<organism evidence="2 3">
    <name type="scientific">Microbacterium profundi</name>
    <dbReference type="NCBI Taxonomy" id="450380"/>
    <lineage>
        <taxon>Bacteria</taxon>
        <taxon>Bacillati</taxon>
        <taxon>Actinomycetota</taxon>
        <taxon>Actinomycetes</taxon>
        <taxon>Micrococcales</taxon>
        <taxon>Microbacteriaceae</taxon>
        <taxon>Microbacterium</taxon>
    </lineage>
</organism>
<dbReference type="SUPFAM" id="SSF53474">
    <property type="entry name" value="alpha/beta-Hydrolases"/>
    <property type="match status" value="1"/>
</dbReference>
<dbReference type="Proteomes" id="UP001553715">
    <property type="component" value="Unassembled WGS sequence"/>
</dbReference>
<dbReference type="Gene3D" id="3.40.50.1820">
    <property type="entry name" value="alpha/beta hydrolase"/>
    <property type="match status" value="1"/>
</dbReference>
<dbReference type="Pfam" id="PF12697">
    <property type="entry name" value="Abhydrolase_6"/>
    <property type="match status" value="1"/>
</dbReference>
<evidence type="ECO:0000259" key="1">
    <source>
        <dbReference type="Pfam" id="PF12697"/>
    </source>
</evidence>
<evidence type="ECO:0000313" key="3">
    <source>
        <dbReference type="Proteomes" id="UP001553715"/>
    </source>
</evidence>
<dbReference type="InterPro" id="IPR000073">
    <property type="entry name" value="AB_hydrolase_1"/>
</dbReference>
<dbReference type="RefSeq" id="WP_366233428.1">
    <property type="nucleotide sequence ID" value="NZ_JBFBMH010000035.1"/>
</dbReference>
<dbReference type="GO" id="GO:0016787">
    <property type="term" value="F:hydrolase activity"/>
    <property type="evidence" value="ECO:0007669"/>
    <property type="project" value="UniProtKB-KW"/>
</dbReference>
<gene>
    <name evidence="2" type="ORF">AB0301_16010</name>
</gene>
<accession>A0ABV3LKW4</accession>
<keyword evidence="3" id="KW-1185">Reference proteome</keyword>
<comment type="caution">
    <text evidence="2">The sequence shown here is derived from an EMBL/GenBank/DDBJ whole genome shotgun (WGS) entry which is preliminary data.</text>
</comment>
<dbReference type="EMBL" id="JBFBMH010000035">
    <property type="protein sequence ID" value="MEW1976560.1"/>
    <property type="molecule type" value="Genomic_DNA"/>
</dbReference>
<reference evidence="2 3" key="1">
    <citation type="submission" date="2024-06" db="EMBL/GenBank/DDBJ databases">
        <title>The Natural Products Discovery Center: Release of the First 8490 Sequenced Strains for Exploring Actinobacteria Biosynthetic Diversity.</title>
        <authorList>
            <person name="Kalkreuter E."/>
            <person name="Kautsar S.A."/>
            <person name="Yang D."/>
            <person name="Bader C.D."/>
            <person name="Teijaro C.N."/>
            <person name="Fluegel L."/>
            <person name="Davis C.M."/>
            <person name="Simpson J.R."/>
            <person name="Lauterbach L."/>
            <person name="Steele A.D."/>
            <person name="Gui C."/>
            <person name="Meng S."/>
            <person name="Li G."/>
            <person name="Viehrig K."/>
            <person name="Ye F."/>
            <person name="Su P."/>
            <person name="Kiefer A.F."/>
            <person name="Nichols A."/>
            <person name="Cepeda A.J."/>
            <person name="Yan W."/>
            <person name="Fan B."/>
            <person name="Jiang Y."/>
            <person name="Adhikari A."/>
            <person name="Zheng C.-J."/>
            <person name="Schuster L."/>
            <person name="Cowan T.M."/>
            <person name="Smanski M.J."/>
            <person name="Chevrette M.G."/>
            <person name="De Carvalho L.P.S."/>
            <person name="Shen B."/>
        </authorList>
    </citation>
    <scope>NUCLEOTIDE SEQUENCE [LARGE SCALE GENOMIC DNA]</scope>
    <source>
        <strain evidence="2 3">NPDC077434</strain>
    </source>
</reference>
<proteinExistence type="predicted"/>
<sequence>MTTRLPTVLFESGLLSGPYSWSWVVARMDEARFNSVLVDRSASSLFDAILREQTYTSVRDRLRTAVNVDALEAPVIIVGHSVGGMLALAHARYLGSIVAGIVLVDPSPPDQFMPGVDTNYGHLRLNQAILRRALQAAFGKRPADEELIGVRQLPRDIAAEVEMRMRRSKFWVDAYRESRAAGQHWVEAGFSPLHSDIVTAVVSSNATRVETSLQARHVRDLLRRSILSREFRSDDANHESIILNEQYSRLVNEAIEWVAEMHSVSSAKAEVES</sequence>